<accession>A0ABV1RE52</accession>
<organism evidence="7 8">
    <name type="scientific">Catenovulum sediminis</name>
    <dbReference type="NCBI Taxonomy" id="1740262"/>
    <lineage>
        <taxon>Bacteria</taxon>
        <taxon>Pseudomonadati</taxon>
        <taxon>Pseudomonadota</taxon>
        <taxon>Gammaproteobacteria</taxon>
        <taxon>Alteromonadales</taxon>
        <taxon>Alteromonadaceae</taxon>
        <taxon>Catenovulum</taxon>
    </lineage>
</organism>
<proteinExistence type="inferred from homology"/>
<name>A0ABV1RE52_9ALTE</name>
<evidence type="ECO:0000256" key="4">
    <source>
        <dbReference type="ARBA" id="ARBA00022801"/>
    </source>
</evidence>
<dbReference type="RefSeq" id="WP_350400787.1">
    <property type="nucleotide sequence ID" value="NZ_JBELOE010000080.1"/>
</dbReference>
<dbReference type="PANTHER" id="PTHR33317">
    <property type="entry name" value="POLYNUCLEOTIDYL TRANSFERASE, RIBONUCLEASE H-LIKE SUPERFAMILY PROTEIN"/>
    <property type="match status" value="1"/>
</dbReference>
<dbReference type="NCBIfam" id="TIGR00250">
    <property type="entry name" value="RNAse_H_YqgF"/>
    <property type="match status" value="1"/>
</dbReference>
<keyword evidence="1 5" id="KW-0963">Cytoplasm</keyword>
<reference evidence="7 8" key="1">
    <citation type="submission" date="2024-06" db="EMBL/GenBank/DDBJ databases">
        <authorList>
            <person name="Chen R.Y."/>
        </authorList>
    </citation>
    <scope>NUCLEOTIDE SEQUENCE [LARGE SCALE GENOMIC DNA]</scope>
    <source>
        <strain evidence="7 8">D2</strain>
    </source>
</reference>
<dbReference type="Gene3D" id="3.30.420.140">
    <property type="entry name" value="YqgF/RNase H-like domain"/>
    <property type="match status" value="1"/>
</dbReference>
<evidence type="ECO:0000259" key="6">
    <source>
        <dbReference type="SMART" id="SM00732"/>
    </source>
</evidence>
<dbReference type="EC" id="3.1.-.-" evidence="5"/>
<gene>
    <name evidence="7" type="primary">ruvX</name>
    <name evidence="7" type="ORF">ABS311_04070</name>
</gene>
<dbReference type="InterPro" id="IPR012337">
    <property type="entry name" value="RNaseH-like_sf"/>
</dbReference>
<comment type="function">
    <text evidence="5">Could be a nuclease involved in processing of the 5'-end of pre-16S rRNA.</text>
</comment>
<dbReference type="Proteomes" id="UP001467690">
    <property type="component" value="Unassembled WGS sequence"/>
</dbReference>
<evidence type="ECO:0000256" key="5">
    <source>
        <dbReference type="HAMAP-Rule" id="MF_00651"/>
    </source>
</evidence>
<comment type="subcellular location">
    <subcellularLocation>
        <location evidence="5">Cytoplasm</location>
    </subcellularLocation>
</comment>
<evidence type="ECO:0000256" key="2">
    <source>
        <dbReference type="ARBA" id="ARBA00022517"/>
    </source>
</evidence>
<evidence type="ECO:0000256" key="3">
    <source>
        <dbReference type="ARBA" id="ARBA00022722"/>
    </source>
</evidence>
<keyword evidence="4 5" id="KW-0378">Hydrolase</keyword>
<dbReference type="SUPFAM" id="SSF53098">
    <property type="entry name" value="Ribonuclease H-like"/>
    <property type="match status" value="1"/>
</dbReference>
<sequence length="153" mass="17222">MTQQTNSKKPSTPDGQRTVIAFDFGLKSIGVAVGQELSYSTRSLSAIKAQDGTPNWDIVEKTLNDWKPDLLIVGLPLNMDGTEQEITARARKFANRLHGRFGYPVETWDERLTTVDAKAFLFETGGYKNLSKDKIDSKSAEIILMSWFENKYL</sequence>
<comment type="similarity">
    <text evidence="5">Belongs to the YqgF HJR family.</text>
</comment>
<keyword evidence="3 5" id="KW-0540">Nuclease</keyword>
<comment type="caution">
    <text evidence="7">The sequence shown here is derived from an EMBL/GenBank/DDBJ whole genome shotgun (WGS) entry which is preliminary data.</text>
</comment>
<dbReference type="Pfam" id="PF03652">
    <property type="entry name" value="RuvX"/>
    <property type="match status" value="1"/>
</dbReference>
<dbReference type="EMBL" id="JBELOE010000080">
    <property type="protein sequence ID" value="MER2491052.1"/>
    <property type="molecule type" value="Genomic_DNA"/>
</dbReference>
<dbReference type="InterPro" id="IPR005227">
    <property type="entry name" value="YqgF"/>
</dbReference>
<keyword evidence="2 5" id="KW-0690">Ribosome biogenesis</keyword>
<evidence type="ECO:0000256" key="1">
    <source>
        <dbReference type="ARBA" id="ARBA00022490"/>
    </source>
</evidence>
<protein>
    <recommendedName>
        <fullName evidence="5">Putative pre-16S rRNA nuclease</fullName>
        <ecNumber evidence="5">3.1.-.-</ecNumber>
    </recommendedName>
</protein>
<feature type="domain" description="YqgF/RNase H-like" evidence="6">
    <location>
        <begin position="17"/>
        <end position="117"/>
    </location>
</feature>
<dbReference type="PANTHER" id="PTHR33317:SF4">
    <property type="entry name" value="POLYNUCLEOTIDYL TRANSFERASE, RIBONUCLEASE H-LIKE SUPERFAMILY PROTEIN"/>
    <property type="match status" value="1"/>
</dbReference>
<keyword evidence="8" id="KW-1185">Reference proteome</keyword>
<dbReference type="CDD" id="cd16964">
    <property type="entry name" value="YqgF"/>
    <property type="match status" value="1"/>
</dbReference>
<dbReference type="HAMAP" id="MF_00651">
    <property type="entry name" value="Nuclease_YqgF"/>
    <property type="match status" value="1"/>
</dbReference>
<dbReference type="SMART" id="SM00732">
    <property type="entry name" value="YqgFc"/>
    <property type="match status" value="1"/>
</dbReference>
<evidence type="ECO:0000313" key="7">
    <source>
        <dbReference type="EMBL" id="MER2491052.1"/>
    </source>
</evidence>
<evidence type="ECO:0000313" key="8">
    <source>
        <dbReference type="Proteomes" id="UP001467690"/>
    </source>
</evidence>
<dbReference type="InterPro" id="IPR006641">
    <property type="entry name" value="YqgF/RNaseH-like_dom"/>
</dbReference>
<dbReference type="InterPro" id="IPR037027">
    <property type="entry name" value="YqgF/RNaseH-like_dom_sf"/>
</dbReference>